<proteinExistence type="predicted"/>
<comment type="caution">
    <text evidence="2">The sequence shown here is derived from an EMBL/GenBank/DDBJ whole genome shotgun (WGS) entry which is preliminary data.</text>
</comment>
<accession>A0AAE3G5B2</accession>
<dbReference type="InterPro" id="IPR027417">
    <property type="entry name" value="P-loop_NTPase"/>
</dbReference>
<dbReference type="RefSeq" id="WP_253475801.1">
    <property type="nucleotide sequence ID" value="NZ_JALJXV010000003.1"/>
</dbReference>
<dbReference type="AlphaFoldDB" id="A0AAE3G5B2"/>
<feature type="domain" description="PD-(D/E)XK endonuclease-like" evidence="1">
    <location>
        <begin position="623"/>
        <end position="859"/>
    </location>
</feature>
<evidence type="ECO:0000259" key="1">
    <source>
        <dbReference type="Pfam" id="PF12705"/>
    </source>
</evidence>
<dbReference type="Proteomes" id="UP001205843">
    <property type="component" value="Unassembled WGS sequence"/>
</dbReference>
<reference evidence="2" key="1">
    <citation type="submission" date="2022-03" db="EMBL/GenBank/DDBJ databases">
        <title>Genomic Encyclopedia of Type Strains, Phase III (KMG-III): the genomes of soil and plant-associated and newly described type strains.</title>
        <authorList>
            <person name="Whitman W."/>
        </authorList>
    </citation>
    <scope>NUCLEOTIDE SEQUENCE</scope>
    <source>
        <strain evidence="2">ANL 6-2</strain>
    </source>
</reference>
<name>A0AAE3G5B2_9GAMM</name>
<dbReference type="SUPFAM" id="SSF52980">
    <property type="entry name" value="Restriction endonuclease-like"/>
    <property type="match status" value="1"/>
</dbReference>
<sequence>MVLSNDLHFVLLPDPPSARRGRRYLAERGGGVGLVAGSWMELLELARRAYGVDLPPESAWRERLLQALLADDAAFWAQSVHAAPEEVARVVEQALRWMLAAHSPDTVWPQPAPEGLASRVTRHFNELSQLLADLGEFLPVDYRSIRGVLASTLPPSRRIRVYAMDAYPEIDGWQRALIARLNADAGESMSPSALAVMMLSEFAGAPALAEEGSALAHVQRSLYHPGAQAAPSDGSVRCVGVRDSREEAEVAAGMAQRLLSVNPLLKRSEIGLLLPPLGEYVEVVREVFSDAGLPLSGLPRATDARDLGREALSLFLSCRDAPAPRMALAALYASPLMPWGAARGRDLAQSVMAGRLRYPELAELDVKSAEVVRMLSSAERTNGGLAGMLERFVALLAPGDYQAVHIERARETANMLISALGDADEFAAPDFPALQALTRPGVVALEADYDYNLEGITVSLEGYEPWRGVRHLFVLGFSQTHYPVEVPQSPVFHPEELAALERVGGLDMPTPRVFVEQHRRRFLRHLRLCRDTLTCLMPRLSRTGETLSPSASLDFLKDLIDPAGEPLVLDIDAAEDRARLAMLPLAGAAEVRAPVLARESFVSLGVDLLDPSLPGRRGPKNETPTSAETLIVSPLAWTLRRLGALPILWEAEGLAGRERGTLAHAVFDRLFRPGLALPTASEIPDLVRLYLTAAIGAEAPFIASDHWEVERRHMVTELTRAALAWRRMLESLGATVVGAEARLRGEFDGVPMLGDADCLLALPGAGVFVVDYKRSRQRSWEDRMTRGYDIQTPLYRRLLGQMAEADRPEGLRGIDPGAVGVAYYTLEDERLISDRPAPPGSNLAEWTGVEEDVSAAAIQALLERFDALRSGTLAMNVEGDAEAIERATGIKPYALGASPLIELFSQPAQTEDA</sequence>
<dbReference type="Gene3D" id="3.40.50.300">
    <property type="entry name" value="P-loop containing nucleotide triphosphate hydrolases"/>
    <property type="match status" value="1"/>
</dbReference>
<evidence type="ECO:0000313" key="2">
    <source>
        <dbReference type="EMBL" id="MCP1674127.1"/>
    </source>
</evidence>
<evidence type="ECO:0000313" key="3">
    <source>
        <dbReference type="Proteomes" id="UP001205843"/>
    </source>
</evidence>
<dbReference type="Gene3D" id="3.90.320.10">
    <property type="match status" value="1"/>
</dbReference>
<dbReference type="SUPFAM" id="SSF52540">
    <property type="entry name" value="P-loop containing nucleoside triphosphate hydrolases"/>
    <property type="match status" value="1"/>
</dbReference>
<dbReference type="EMBL" id="JALJXV010000003">
    <property type="protein sequence ID" value="MCP1674127.1"/>
    <property type="molecule type" value="Genomic_DNA"/>
</dbReference>
<gene>
    <name evidence="2" type="ORF">J2T57_001229</name>
</gene>
<keyword evidence="3" id="KW-1185">Reference proteome</keyword>
<protein>
    <recommendedName>
        <fullName evidence="1">PD-(D/E)XK endonuclease-like domain-containing protein</fullName>
    </recommendedName>
</protein>
<dbReference type="InterPro" id="IPR011335">
    <property type="entry name" value="Restrct_endonuc-II-like"/>
</dbReference>
<dbReference type="InterPro" id="IPR038726">
    <property type="entry name" value="PDDEXK_AddAB-type"/>
</dbReference>
<organism evidence="2 3">
    <name type="scientific">Natronocella acetinitrilica</name>
    <dbReference type="NCBI Taxonomy" id="414046"/>
    <lineage>
        <taxon>Bacteria</taxon>
        <taxon>Pseudomonadati</taxon>
        <taxon>Pseudomonadota</taxon>
        <taxon>Gammaproteobacteria</taxon>
        <taxon>Chromatiales</taxon>
        <taxon>Ectothiorhodospiraceae</taxon>
        <taxon>Natronocella</taxon>
    </lineage>
</organism>
<dbReference type="InterPro" id="IPR011604">
    <property type="entry name" value="PDDEXK-like_dom_sf"/>
</dbReference>
<dbReference type="Pfam" id="PF12705">
    <property type="entry name" value="PDDEXK_1"/>
    <property type="match status" value="1"/>
</dbReference>